<sequence length="417" mass="44336">MTGAAETSEMTGAAETSEMTGAAETSEMTGAAETSEMTGAAETSEMTGAAETSEMTGAAETSEMTGAAETSEMTEAAETSEMTGAAETSEMTGAAETSEMTGAAETSEMTGAAETSMLHSPVVAKRPDVSEPRLPCPAAGEGADSVADDVMTSDVHVVGSSQYGAAGDLQCLDTDHEPRCRDGEGQVDELILRALMSSNLLRLVGNASYVQGLKEKMRIEVSQRRRDSLDFAGKLPLALKALSIGIPADQLLIDVAQAGGLHGKSDGCIIVGPQRQVSGSSRGEPLPLCREPLEVKSSSCRSGDRTFGIKSIRRSFRHLFIVGRKDNPDDWTSLDALDDKCSLGYISGEDYDIALERHLVRQGRWPAASDEPQDVTVTMNSRKRTGWLSQHIRWVGFKDLTLQWWQATVGSSVLAVR</sequence>
<organism evidence="2">
    <name type="scientific">Guillardia theta (strain CCMP2712)</name>
    <name type="common">Cryptophyte</name>
    <dbReference type="NCBI Taxonomy" id="905079"/>
    <lineage>
        <taxon>Eukaryota</taxon>
        <taxon>Cryptophyceae</taxon>
        <taxon>Pyrenomonadales</taxon>
        <taxon>Geminigeraceae</taxon>
        <taxon>Guillardia</taxon>
    </lineage>
</organism>
<protein>
    <submittedName>
        <fullName evidence="2 3">Uncharacterized protein</fullName>
    </submittedName>
</protein>
<name>L1I8V9_GUITC</name>
<dbReference type="STRING" id="905079.L1I8V9"/>
<reference evidence="3" key="3">
    <citation type="submission" date="2016-03" db="UniProtKB">
        <authorList>
            <consortium name="EnsemblProtists"/>
        </authorList>
    </citation>
    <scope>IDENTIFICATION</scope>
</reference>
<dbReference type="EnsemblProtists" id="EKX32314">
    <property type="protein sequence ID" value="EKX32314"/>
    <property type="gene ID" value="GUITHDRAFT_121523"/>
</dbReference>
<evidence type="ECO:0000313" key="4">
    <source>
        <dbReference type="Proteomes" id="UP000011087"/>
    </source>
</evidence>
<dbReference type="KEGG" id="gtt:GUITHDRAFT_121523"/>
<dbReference type="OrthoDB" id="10675543at2759"/>
<dbReference type="EMBL" id="JH993198">
    <property type="protein sequence ID" value="EKX32314.1"/>
    <property type="molecule type" value="Genomic_DNA"/>
</dbReference>
<dbReference type="AlphaFoldDB" id="L1I8V9"/>
<dbReference type="Proteomes" id="UP000011087">
    <property type="component" value="Unassembled WGS sequence"/>
</dbReference>
<dbReference type="PaxDb" id="55529-EKX32314"/>
<reference evidence="2 4" key="1">
    <citation type="journal article" date="2012" name="Nature">
        <title>Algal genomes reveal evolutionary mosaicism and the fate of nucleomorphs.</title>
        <authorList>
            <consortium name="DOE Joint Genome Institute"/>
            <person name="Curtis B.A."/>
            <person name="Tanifuji G."/>
            <person name="Burki F."/>
            <person name="Gruber A."/>
            <person name="Irimia M."/>
            <person name="Maruyama S."/>
            <person name="Arias M.C."/>
            <person name="Ball S.G."/>
            <person name="Gile G.H."/>
            <person name="Hirakawa Y."/>
            <person name="Hopkins J.F."/>
            <person name="Kuo A."/>
            <person name="Rensing S.A."/>
            <person name="Schmutz J."/>
            <person name="Symeonidi A."/>
            <person name="Elias M."/>
            <person name="Eveleigh R.J."/>
            <person name="Herman E.K."/>
            <person name="Klute M.J."/>
            <person name="Nakayama T."/>
            <person name="Obornik M."/>
            <person name="Reyes-Prieto A."/>
            <person name="Armbrust E.V."/>
            <person name="Aves S.J."/>
            <person name="Beiko R.G."/>
            <person name="Coutinho P."/>
            <person name="Dacks J.B."/>
            <person name="Durnford D.G."/>
            <person name="Fast N.M."/>
            <person name="Green B.R."/>
            <person name="Grisdale C.J."/>
            <person name="Hempel F."/>
            <person name="Henrissat B."/>
            <person name="Hoppner M.P."/>
            <person name="Ishida K."/>
            <person name="Kim E."/>
            <person name="Koreny L."/>
            <person name="Kroth P.G."/>
            <person name="Liu Y."/>
            <person name="Malik S.B."/>
            <person name="Maier U.G."/>
            <person name="McRose D."/>
            <person name="Mock T."/>
            <person name="Neilson J.A."/>
            <person name="Onodera N.T."/>
            <person name="Poole A.M."/>
            <person name="Pritham E.J."/>
            <person name="Richards T.A."/>
            <person name="Rocap G."/>
            <person name="Roy S.W."/>
            <person name="Sarai C."/>
            <person name="Schaack S."/>
            <person name="Shirato S."/>
            <person name="Slamovits C.H."/>
            <person name="Spencer D.F."/>
            <person name="Suzuki S."/>
            <person name="Worden A.Z."/>
            <person name="Zauner S."/>
            <person name="Barry K."/>
            <person name="Bell C."/>
            <person name="Bharti A.K."/>
            <person name="Crow J.A."/>
            <person name="Grimwood J."/>
            <person name="Kramer R."/>
            <person name="Lindquist E."/>
            <person name="Lucas S."/>
            <person name="Salamov A."/>
            <person name="McFadden G.I."/>
            <person name="Lane C.E."/>
            <person name="Keeling P.J."/>
            <person name="Gray M.W."/>
            <person name="Grigoriev I.V."/>
            <person name="Archibald J.M."/>
        </authorList>
    </citation>
    <scope>NUCLEOTIDE SEQUENCE</scope>
    <source>
        <strain evidence="2 4">CCMP2712</strain>
    </source>
</reference>
<keyword evidence="4" id="KW-1185">Reference proteome</keyword>
<dbReference type="RefSeq" id="XP_005819294.1">
    <property type="nucleotide sequence ID" value="XM_005819237.1"/>
</dbReference>
<evidence type="ECO:0000256" key="1">
    <source>
        <dbReference type="SAM" id="MobiDB-lite"/>
    </source>
</evidence>
<gene>
    <name evidence="2" type="ORF">GUITHDRAFT_121523</name>
</gene>
<feature type="compositionally biased region" description="Low complexity" evidence="1">
    <location>
        <begin position="63"/>
        <end position="90"/>
    </location>
</feature>
<evidence type="ECO:0000313" key="3">
    <source>
        <dbReference type="EnsemblProtists" id="EKX32314"/>
    </source>
</evidence>
<dbReference type="eggNOG" id="ENOG502SFVP">
    <property type="taxonomic scope" value="Eukaryota"/>
</dbReference>
<accession>L1I8V9</accession>
<reference evidence="4" key="2">
    <citation type="submission" date="2012-11" db="EMBL/GenBank/DDBJ databases">
        <authorList>
            <person name="Kuo A."/>
            <person name="Curtis B.A."/>
            <person name="Tanifuji G."/>
            <person name="Burki F."/>
            <person name="Gruber A."/>
            <person name="Irimia M."/>
            <person name="Maruyama S."/>
            <person name="Arias M.C."/>
            <person name="Ball S.G."/>
            <person name="Gile G.H."/>
            <person name="Hirakawa Y."/>
            <person name="Hopkins J.F."/>
            <person name="Rensing S.A."/>
            <person name="Schmutz J."/>
            <person name="Symeonidi A."/>
            <person name="Elias M."/>
            <person name="Eveleigh R.J."/>
            <person name="Herman E.K."/>
            <person name="Klute M.J."/>
            <person name="Nakayama T."/>
            <person name="Obornik M."/>
            <person name="Reyes-Prieto A."/>
            <person name="Armbrust E.V."/>
            <person name="Aves S.J."/>
            <person name="Beiko R.G."/>
            <person name="Coutinho P."/>
            <person name="Dacks J.B."/>
            <person name="Durnford D.G."/>
            <person name="Fast N.M."/>
            <person name="Green B.R."/>
            <person name="Grisdale C."/>
            <person name="Hempe F."/>
            <person name="Henrissat B."/>
            <person name="Hoppner M.P."/>
            <person name="Ishida K.-I."/>
            <person name="Kim E."/>
            <person name="Koreny L."/>
            <person name="Kroth P.G."/>
            <person name="Liu Y."/>
            <person name="Malik S.-B."/>
            <person name="Maier U.G."/>
            <person name="McRose D."/>
            <person name="Mock T."/>
            <person name="Neilson J.A."/>
            <person name="Onodera N.T."/>
            <person name="Poole A.M."/>
            <person name="Pritham E.J."/>
            <person name="Richards T.A."/>
            <person name="Rocap G."/>
            <person name="Roy S.W."/>
            <person name="Sarai C."/>
            <person name="Schaack S."/>
            <person name="Shirato S."/>
            <person name="Slamovits C.H."/>
            <person name="Spencer D.F."/>
            <person name="Suzuki S."/>
            <person name="Worden A.Z."/>
            <person name="Zauner S."/>
            <person name="Barry K."/>
            <person name="Bell C."/>
            <person name="Bharti A.K."/>
            <person name="Crow J.A."/>
            <person name="Grimwood J."/>
            <person name="Kramer R."/>
            <person name="Lindquist E."/>
            <person name="Lucas S."/>
            <person name="Salamov A."/>
            <person name="McFadden G.I."/>
            <person name="Lane C.E."/>
            <person name="Keeling P.J."/>
            <person name="Gray M.W."/>
            <person name="Grigoriev I.V."/>
            <person name="Archibald J.M."/>
        </authorList>
    </citation>
    <scope>NUCLEOTIDE SEQUENCE</scope>
    <source>
        <strain evidence="4">CCMP2712</strain>
    </source>
</reference>
<dbReference type="GeneID" id="17289041"/>
<evidence type="ECO:0000313" key="2">
    <source>
        <dbReference type="EMBL" id="EKX32314.1"/>
    </source>
</evidence>
<feature type="region of interest" description="Disordered" evidence="1">
    <location>
        <begin position="1"/>
        <end position="111"/>
    </location>
</feature>
<proteinExistence type="predicted"/>
<dbReference type="HOGENOM" id="CLU_659628_0_0_1"/>